<evidence type="ECO:0000313" key="2">
    <source>
        <dbReference type="EMBL" id="NYH51410.1"/>
    </source>
</evidence>
<dbReference type="AlphaFoldDB" id="A0A7Y9XBU2"/>
<evidence type="ECO:0000313" key="3">
    <source>
        <dbReference type="Proteomes" id="UP000584931"/>
    </source>
</evidence>
<dbReference type="EMBL" id="JACCHL010000001">
    <property type="protein sequence ID" value="NYH51410.1"/>
    <property type="molecule type" value="Genomic_DNA"/>
</dbReference>
<keyword evidence="1" id="KW-0812">Transmembrane</keyword>
<accession>A0A7Y9XBU2</accession>
<comment type="caution">
    <text evidence="2">The sequence shown here is derived from an EMBL/GenBank/DDBJ whole genome shotgun (WGS) entry which is preliminary data.</text>
</comment>
<dbReference type="RefSeq" id="WP_179809318.1">
    <property type="nucleotide sequence ID" value="NZ_JACCHL010000001.1"/>
</dbReference>
<sequence length="122" mass="13457">MFDVAWSAFDLGCVKWEYALTLTGLCVTATLVGIVNRTARLLQTYYVEARWPGVVHREETGPGTVCGLCGHHLAVHDRATGRCCYGTPLDHLAMVIALPMPLVLRDMLQQAGCPCRLARKRT</sequence>
<organism evidence="2 3">
    <name type="scientific">Nocardiopsis sinuspersici</name>
    <dbReference type="NCBI Taxonomy" id="501010"/>
    <lineage>
        <taxon>Bacteria</taxon>
        <taxon>Bacillati</taxon>
        <taxon>Actinomycetota</taxon>
        <taxon>Actinomycetes</taxon>
        <taxon>Streptosporangiales</taxon>
        <taxon>Nocardiopsidaceae</taxon>
        <taxon>Nocardiopsis</taxon>
    </lineage>
</organism>
<dbReference type="Proteomes" id="UP000584931">
    <property type="component" value="Unassembled WGS sequence"/>
</dbReference>
<gene>
    <name evidence="2" type="ORF">HNR06_000999</name>
</gene>
<keyword evidence="1" id="KW-1133">Transmembrane helix</keyword>
<proteinExistence type="predicted"/>
<reference evidence="2 3" key="1">
    <citation type="submission" date="2020-07" db="EMBL/GenBank/DDBJ databases">
        <title>Sequencing the genomes of 1000 actinobacteria strains.</title>
        <authorList>
            <person name="Klenk H.-P."/>
        </authorList>
    </citation>
    <scope>NUCLEOTIDE SEQUENCE [LARGE SCALE GENOMIC DNA]</scope>
    <source>
        <strain evidence="2 3">DSM 45278</strain>
    </source>
</reference>
<feature type="transmembrane region" description="Helical" evidence="1">
    <location>
        <begin position="16"/>
        <end position="35"/>
    </location>
</feature>
<name>A0A7Y9XBU2_9ACTN</name>
<keyword evidence="1" id="KW-0472">Membrane</keyword>
<evidence type="ECO:0000256" key="1">
    <source>
        <dbReference type="SAM" id="Phobius"/>
    </source>
</evidence>
<protein>
    <submittedName>
        <fullName evidence="2">Uncharacterized protein</fullName>
    </submittedName>
</protein>